<accession>A0A318KT65</accession>
<sequence length="261" mass="30582">MSELAKKENQIQLPYTIAYSDEVKTLSKALEADPNNPELWMKKGLAYKKQMCFREAIEAYSMGLTYDPFNMLLYRHRGHAYVNISRYAEAAADFEMGLRIDPENWDCWYHLGLAYHLMKDFKRAKKVYEGCRKVSYDGDSIIAVTDWYWITCMRMNDPEAAQKMIDLVDPAIETTDYSGGYKDRVMVYKGLDTPEHVLEVAATKDDHMFATYAYGIAVYYETHNEIDKAMNIYHKIVERDELWAGFAEHAAYERLYHWDNK</sequence>
<evidence type="ECO:0000256" key="1">
    <source>
        <dbReference type="ARBA" id="ARBA00022737"/>
    </source>
</evidence>
<dbReference type="Gene3D" id="1.25.40.10">
    <property type="entry name" value="Tetratricopeptide repeat domain"/>
    <property type="match status" value="1"/>
</dbReference>
<feature type="repeat" description="TPR" evidence="3">
    <location>
        <begin position="37"/>
        <end position="70"/>
    </location>
</feature>
<feature type="repeat" description="TPR" evidence="3">
    <location>
        <begin position="71"/>
        <end position="104"/>
    </location>
</feature>
<dbReference type="Pfam" id="PF13414">
    <property type="entry name" value="TPR_11"/>
    <property type="match status" value="1"/>
</dbReference>
<evidence type="ECO:0000256" key="2">
    <source>
        <dbReference type="ARBA" id="ARBA00022803"/>
    </source>
</evidence>
<dbReference type="PANTHER" id="PTHR44943">
    <property type="entry name" value="CELLULOSE SYNTHASE OPERON PROTEIN C"/>
    <property type="match status" value="1"/>
</dbReference>
<organism evidence="4 5">
    <name type="scientific">Dielma fastidiosa</name>
    <dbReference type="NCBI Taxonomy" id="1034346"/>
    <lineage>
        <taxon>Bacteria</taxon>
        <taxon>Bacillati</taxon>
        <taxon>Bacillota</taxon>
        <taxon>Erysipelotrichia</taxon>
        <taxon>Erysipelotrichales</taxon>
        <taxon>Erysipelotrichaceae</taxon>
        <taxon>Dielma</taxon>
    </lineage>
</organism>
<comment type="caution">
    <text evidence="4">The sequence shown here is derived from an EMBL/GenBank/DDBJ whole genome shotgun (WGS) entry which is preliminary data.</text>
</comment>
<reference evidence="4 5" key="1">
    <citation type="submission" date="2018-05" db="EMBL/GenBank/DDBJ databases">
        <title>Genomic Encyclopedia of Type Strains, Phase IV (KMG-IV): sequencing the most valuable type-strain genomes for metagenomic binning, comparative biology and taxonomic classification.</title>
        <authorList>
            <person name="Goeker M."/>
        </authorList>
    </citation>
    <scope>NUCLEOTIDE SEQUENCE [LARGE SCALE GENOMIC DNA]</scope>
    <source>
        <strain evidence="4 5">JC118</strain>
    </source>
</reference>
<keyword evidence="1" id="KW-0677">Repeat</keyword>
<dbReference type="EMBL" id="QJKH01000002">
    <property type="protein sequence ID" value="PXX80930.1"/>
    <property type="molecule type" value="Genomic_DNA"/>
</dbReference>
<proteinExistence type="predicted"/>
<dbReference type="InterPro" id="IPR019734">
    <property type="entry name" value="TPR_rpt"/>
</dbReference>
<dbReference type="SMART" id="SM00028">
    <property type="entry name" value="TPR"/>
    <property type="match status" value="4"/>
</dbReference>
<dbReference type="AlphaFoldDB" id="A0A318KT65"/>
<dbReference type="InterPro" id="IPR011990">
    <property type="entry name" value="TPR-like_helical_dom_sf"/>
</dbReference>
<dbReference type="PANTHER" id="PTHR44943:SF8">
    <property type="entry name" value="TPR REPEAT-CONTAINING PROTEIN MJ0263"/>
    <property type="match status" value="1"/>
</dbReference>
<gene>
    <name evidence="4" type="ORF">DES51_10248</name>
</gene>
<dbReference type="InterPro" id="IPR051685">
    <property type="entry name" value="Ycf3/AcsC/BcsC/TPR_MFPF"/>
</dbReference>
<dbReference type="SUPFAM" id="SSF48452">
    <property type="entry name" value="TPR-like"/>
    <property type="match status" value="1"/>
</dbReference>
<protein>
    <submittedName>
        <fullName evidence="4">TPR repeat protein</fullName>
    </submittedName>
</protein>
<evidence type="ECO:0000313" key="5">
    <source>
        <dbReference type="Proteomes" id="UP000247612"/>
    </source>
</evidence>
<dbReference type="Proteomes" id="UP000247612">
    <property type="component" value="Unassembled WGS sequence"/>
</dbReference>
<dbReference type="RefSeq" id="WP_022938801.1">
    <property type="nucleotide sequence ID" value="NZ_CABKRQ010000006.1"/>
</dbReference>
<evidence type="ECO:0000313" key="4">
    <source>
        <dbReference type="EMBL" id="PXX80930.1"/>
    </source>
</evidence>
<name>A0A318KT65_9FIRM</name>
<keyword evidence="5" id="KW-1185">Reference proteome</keyword>
<dbReference type="PROSITE" id="PS50005">
    <property type="entry name" value="TPR"/>
    <property type="match status" value="2"/>
</dbReference>
<dbReference type="STRING" id="1034346.GCA_000313565_02514"/>
<keyword evidence="2 3" id="KW-0802">TPR repeat</keyword>
<evidence type="ECO:0000256" key="3">
    <source>
        <dbReference type="PROSITE-ProRule" id="PRU00339"/>
    </source>
</evidence>